<evidence type="ECO:0000313" key="4">
    <source>
        <dbReference type="Proteomes" id="UP000247810"/>
    </source>
</evidence>
<proteinExistence type="predicted"/>
<dbReference type="Proteomes" id="UP000247810">
    <property type="component" value="Unassembled WGS sequence"/>
</dbReference>
<dbReference type="AlphaFoldDB" id="A0A319DD61"/>
<gene>
    <name evidence="3" type="ORF">BO71DRAFT_485653</name>
</gene>
<accession>A0A319DD61</accession>
<dbReference type="EMBL" id="KZ825923">
    <property type="protein sequence ID" value="PYH92207.1"/>
    <property type="molecule type" value="Genomic_DNA"/>
</dbReference>
<evidence type="ECO:0000313" key="3">
    <source>
        <dbReference type="EMBL" id="PYH92207.1"/>
    </source>
</evidence>
<organism evidence="3 4">
    <name type="scientific">Aspergillus ellipticus CBS 707.79</name>
    <dbReference type="NCBI Taxonomy" id="1448320"/>
    <lineage>
        <taxon>Eukaryota</taxon>
        <taxon>Fungi</taxon>
        <taxon>Dikarya</taxon>
        <taxon>Ascomycota</taxon>
        <taxon>Pezizomycotina</taxon>
        <taxon>Eurotiomycetes</taxon>
        <taxon>Eurotiomycetidae</taxon>
        <taxon>Eurotiales</taxon>
        <taxon>Aspergillaceae</taxon>
        <taxon>Aspergillus</taxon>
        <taxon>Aspergillus subgen. Circumdati</taxon>
    </lineage>
</organism>
<dbReference type="Pfam" id="PF13924">
    <property type="entry name" value="Lipocalin_5"/>
    <property type="match status" value="1"/>
</dbReference>
<sequence length="127" mass="13572">MPPLTAHAQTLLGTWTLTSYLAVARPHPTTTTSSSSSTNNPNGQVLYPLGPHPRGILIFTPNGFMSAHVMQPGAPPIDSPSPLTGPDDQLATAMRHNLAYAGFYSLEAVDCDEERFLLKEGGVVWEG</sequence>
<dbReference type="VEuPathDB" id="FungiDB:BO71DRAFT_485653"/>
<dbReference type="InterPro" id="IPR024311">
    <property type="entry name" value="Lipocalin-like"/>
</dbReference>
<evidence type="ECO:0000256" key="1">
    <source>
        <dbReference type="SAM" id="MobiDB-lite"/>
    </source>
</evidence>
<reference evidence="3 4" key="1">
    <citation type="submission" date="2018-02" db="EMBL/GenBank/DDBJ databases">
        <title>The genomes of Aspergillus section Nigri reveals drivers in fungal speciation.</title>
        <authorList>
            <consortium name="DOE Joint Genome Institute"/>
            <person name="Vesth T.C."/>
            <person name="Nybo J."/>
            <person name="Theobald S."/>
            <person name="Brandl J."/>
            <person name="Frisvad J.C."/>
            <person name="Nielsen K.F."/>
            <person name="Lyhne E.K."/>
            <person name="Kogle M.E."/>
            <person name="Kuo A."/>
            <person name="Riley R."/>
            <person name="Clum A."/>
            <person name="Nolan M."/>
            <person name="Lipzen A."/>
            <person name="Salamov A."/>
            <person name="Henrissat B."/>
            <person name="Wiebenga A."/>
            <person name="De vries R.P."/>
            <person name="Grigoriev I.V."/>
            <person name="Mortensen U.H."/>
            <person name="Andersen M.R."/>
            <person name="Baker S.E."/>
        </authorList>
    </citation>
    <scope>NUCLEOTIDE SEQUENCE [LARGE SCALE GENOMIC DNA]</scope>
    <source>
        <strain evidence="3 4">CBS 707.79</strain>
    </source>
</reference>
<name>A0A319DD61_9EURO</name>
<feature type="compositionally biased region" description="Low complexity" evidence="1">
    <location>
        <begin position="29"/>
        <end position="38"/>
    </location>
</feature>
<feature type="region of interest" description="Disordered" evidence="1">
    <location>
        <begin position="26"/>
        <end position="46"/>
    </location>
</feature>
<evidence type="ECO:0000259" key="2">
    <source>
        <dbReference type="Pfam" id="PF13924"/>
    </source>
</evidence>
<feature type="domain" description="Lipocalin-like" evidence="2">
    <location>
        <begin position="39"/>
        <end position="108"/>
    </location>
</feature>
<keyword evidence="4" id="KW-1185">Reference proteome</keyword>
<protein>
    <recommendedName>
        <fullName evidence="2">Lipocalin-like domain-containing protein</fullName>
    </recommendedName>
</protein>
<dbReference type="OrthoDB" id="3904217at2759"/>